<dbReference type="AlphaFoldDB" id="K2AYN7"/>
<organism evidence="1">
    <name type="scientific">uncultured bacterium</name>
    <name type="common">gcode 4</name>
    <dbReference type="NCBI Taxonomy" id="1234023"/>
    <lineage>
        <taxon>Bacteria</taxon>
        <taxon>environmental samples</taxon>
    </lineage>
</organism>
<dbReference type="EMBL" id="AMFJ01021591">
    <property type="protein sequence ID" value="EKD66861.1"/>
    <property type="molecule type" value="Genomic_DNA"/>
</dbReference>
<accession>K2AYN7</accession>
<reference evidence="1" key="1">
    <citation type="journal article" date="2012" name="Science">
        <title>Fermentation, hydrogen, and sulfur metabolism in multiple uncultivated bacterial phyla.</title>
        <authorList>
            <person name="Wrighton K.C."/>
            <person name="Thomas B.C."/>
            <person name="Sharon I."/>
            <person name="Miller C.S."/>
            <person name="Castelle C.J."/>
            <person name="VerBerkmoes N.C."/>
            <person name="Wilkins M.J."/>
            <person name="Hettich R.L."/>
            <person name="Lipton M.S."/>
            <person name="Williams K.H."/>
            <person name="Long P.E."/>
            <person name="Banfield J.F."/>
        </authorList>
    </citation>
    <scope>NUCLEOTIDE SEQUENCE [LARGE SCALE GENOMIC DNA]</scope>
</reference>
<protein>
    <recommendedName>
        <fullName evidence="2">Class I SAM-dependent methyltransferase</fullName>
    </recommendedName>
</protein>
<gene>
    <name evidence="1" type="ORF">ACD_49C00005G0003</name>
</gene>
<sequence>MNLIDSKKHIPWIVFEAKDWLDEHLKSNMKVFEWGSGGSTFYFSKRVDEIVSIEYNKEWYSKVIEAISIENIKNCKYFFIEPKRNFIAKFLPYHSSTYISKTFKEYEGLFFNEYVKKIDQFPDEYFDLIFIDGRSRSSCIAHSIKKIKRGGFLMLDNSERKLYESEMKKLNKYKRIDFFGHGPYIEEEWQTSIWEIK</sequence>
<dbReference type="Gene3D" id="3.40.50.150">
    <property type="entry name" value="Vaccinia Virus protein VP39"/>
    <property type="match status" value="1"/>
</dbReference>
<evidence type="ECO:0008006" key="2">
    <source>
        <dbReference type="Google" id="ProtNLM"/>
    </source>
</evidence>
<name>K2AYN7_9BACT</name>
<proteinExistence type="predicted"/>
<dbReference type="SUPFAM" id="SSF53335">
    <property type="entry name" value="S-adenosyl-L-methionine-dependent methyltransferases"/>
    <property type="match status" value="1"/>
</dbReference>
<dbReference type="InterPro" id="IPR029063">
    <property type="entry name" value="SAM-dependent_MTases_sf"/>
</dbReference>
<comment type="caution">
    <text evidence="1">The sequence shown here is derived from an EMBL/GenBank/DDBJ whole genome shotgun (WGS) entry which is preliminary data.</text>
</comment>
<evidence type="ECO:0000313" key="1">
    <source>
        <dbReference type="EMBL" id="EKD66861.1"/>
    </source>
</evidence>